<dbReference type="AlphaFoldDB" id="F6BGJ1"/>
<evidence type="ECO:0000313" key="2">
    <source>
        <dbReference type="EMBL" id="AEF17453.1"/>
    </source>
</evidence>
<dbReference type="KEGG" id="txy:Thexy_1420"/>
<name>F6BGJ1_THEXL</name>
<reference evidence="2" key="1">
    <citation type="submission" date="2011-05" db="EMBL/GenBank/DDBJ databases">
        <title>Complete sequence of Thermoanaerobacterium xylanolyticum LX-11.</title>
        <authorList>
            <consortium name="US DOE Joint Genome Institute"/>
            <person name="Lucas S."/>
            <person name="Han J."/>
            <person name="Lapidus A."/>
            <person name="Cheng J.-F."/>
            <person name="Goodwin L."/>
            <person name="Pitluck S."/>
            <person name="Peters L."/>
            <person name="Mikhailova N."/>
            <person name="Lu M."/>
            <person name="Han C."/>
            <person name="Tapia R."/>
            <person name="Land M."/>
            <person name="Hauser L."/>
            <person name="Kyrpides N."/>
            <person name="Ivanova N."/>
            <person name="Pagani I."/>
            <person name="Hemme C."/>
            <person name="Woyke T."/>
        </authorList>
    </citation>
    <scope>NUCLEOTIDE SEQUENCE</scope>
    <source>
        <strain evidence="2">LX-11</strain>
    </source>
</reference>
<dbReference type="HOGENOM" id="CLU_131526_4_1_9"/>
<proteinExistence type="predicted"/>
<accession>F6BGJ1</accession>
<gene>
    <name evidence="2" type="ordered locus">Thexy_1420</name>
</gene>
<dbReference type="PANTHER" id="PTHR38664">
    <property type="entry name" value="SLR0058 PROTEIN"/>
    <property type="match status" value="1"/>
</dbReference>
<evidence type="ECO:0008006" key="4">
    <source>
        <dbReference type="Google" id="ProtNLM"/>
    </source>
</evidence>
<dbReference type="eggNOG" id="COG3937">
    <property type="taxonomic scope" value="Bacteria"/>
</dbReference>
<keyword evidence="3" id="KW-1185">Reference proteome</keyword>
<organism evidence="2 3">
    <name type="scientific">Thermoanaerobacterium xylanolyticum (strain ATCC 49914 / DSM 7097 / LX-11)</name>
    <dbReference type="NCBI Taxonomy" id="858215"/>
    <lineage>
        <taxon>Bacteria</taxon>
        <taxon>Bacillati</taxon>
        <taxon>Bacillota</taxon>
        <taxon>Clostridia</taxon>
        <taxon>Thermoanaerobacterales</taxon>
        <taxon>Thermoanaerobacteraceae</taxon>
        <taxon>Thermoanaerobacterium</taxon>
    </lineage>
</organism>
<dbReference type="EMBL" id="CP002739">
    <property type="protein sequence ID" value="AEF17453.1"/>
    <property type="molecule type" value="Genomic_DNA"/>
</dbReference>
<protein>
    <recommendedName>
        <fullName evidence="4">Polyhydroxyalkanoate synthesis regulator phasin</fullName>
    </recommendedName>
</protein>
<dbReference type="PANTHER" id="PTHR38664:SF1">
    <property type="entry name" value="SLR0058 PROTEIN"/>
    <property type="match status" value="1"/>
</dbReference>
<dbReference type="InterPro" id="IPR008769">
    <property type="entry name" value="PhaF_PhaI"/>
</dbReference>
<dbReference type="RefSeq" id="WP_013788193.1">
    <property type="nucleotide sequence ID" value="NC_015555.1"/>
</dbReference>
<evidence type="ECO:0000313" key="3">
    <source>
        <dbReference type="Proteomes" id="UP000007239"/>
    </source>
</evidence>
<feature type="coiled-coil region" evidence="1">
    <location>
        <begin position="57"/>
        <end position="99"/>
    </location>
</feature>
<sequence length="103" mass="11752">MLKEMFLAGLGAVSLTKDKIEEIAQELVKRGELTAEDKNNFINSALNSVNKQKQVIKEKAYENIQQMAKEANLVTREEYDLLLARIAELESKLDQLIQNNQNM</sequence>
<keyword evidence="1" id="KW-0175">Coiled coil</keyword>
<evidence type="ECO:0000256" key="1">
    <source>
        <dbReference type="SAM" id="Coils"/>
    </source>
</evidence>
<dbReference type="Proteomes" id="UP000007239">
    <property type="component" value="Chromosome"/>
</dbReference>
<dbReference type="STRING" id="858215.Thexy_1420"/>